<feature type="compositionally biased region" description="Polar residues" evidence="1">
    <location>
        <begin position="132"/>
        <end position="151"/>
    </location>
</feature>
<reference evidence="2 3" key="1">
    <citation type="submission" date="2017-02" db="EMBL/GenBank/DDBJ databases">
        <authorList>
            <person name="Peterson S.W."/>
        </authorList>
    </citation>
    <scope>NUCLEOTIDE SEQUENCE [LARGE SCALE GENOMIC DNA]</scope>
    <source>
        <strain evidence="2 3">ATCC 49788</strain>
    </source>
</reference>
<evidence type="ECO:0000256" key="1">
    <source>
        <dbReference type="SAM" id="MobiDB-lite"/>
    </source>
</evidence>
<accession>A0A1T4Y450</accession>
<proteinExistence type="predicted"/>
<sequence length="211" mass="22468">MPGGSSFSPWSMGGIPGGSSFSPWNMGGMPGGSSFSPWNMGNSPWGGNGWNSSIWPWSGSGIGNSWGNPTWMPWSNNSGFFGRRNNDDWITRMFLSNALNQQAPINRGLIPNYPAQGSAVGQSLPAQQPQTVFYPQSPSQLSNTPSITSEPAGQPTAVGFPAASSSFSPFIEPSPSDRPVTNPAIMPMPSSPYSDSKPQAKTWVFPDGSRY</sequence>
<feature type="compositionally biased region" description="Low complexity" evidence="1">
    <location>
        <begin position="160"/>
        <end position="174"/>
    </location>
</feature>
<feature type="region of interest" description="Disordered" evidence="1">
    <location>
        <begin position="132"/>
        <end position="211"/>
    </location>
</feature>
<name>A0A1T4Y450_9GAMM</name>
<protein>
    <submittedName>
        <fullName evidence="2">Uncharacterized protein</fullName>
    </submittedName>
</protein>
<keyword evidence="3" id="KW-1185">Reference proteome</keyword>
<evidence type="ECO:0000313" key="3">
    <source>
        <dbReference type="Proteomes" id="UP000190460"/>
    </source>
</evidence>
<dbReference type="EMBL" id="FUYB01000037">
    <property type="protein sequence ID" value="SKA96604.1"/>
    <property type="molecule type" value="Genomic_DNA"/>
</dbReference>
<evidence type="ECO:0000313" key="2">
    <source>
        <dbReference type="EMBL" id="SKA96604.1"/>
    </source>
</evidence>
<organism evidence="2 3">
    <name type="scientific">Thiothrix eikelboomii</name>
    <dbReference type="NCBI Taxonomy" id="92487"/>
    <lineage>
        <taxon>Bacteria</taxon>
        <taxon>Pseudomonadati</taxon>
        <taxon>Pseudomonadota</taxon>
        <taxon>Gammaproteobacteria</taxon>
        <taxon>Thiotrichales</taxon>
        <taxon>Thiotrichaceae</taxon>
        <taxon>Thiothrix</taxon>
    </lineage>
</organism>
<dbReference type="AlphaFoldDB" id="A0A1T4Y450"/>
<gene>
    <name evidence="2" type="ORF">SAMN02745130_03896</name>
</gene>
<dbReference type="Proteomes" id="UP000190460">
    <property type="component" value="Unassembled WGS sequence"/>
</dbReference>